<dbReference type="OrthoDB" id="1896682at2759"/>
<evidence type="ECO:0000256" key="3">
    <source>
        <dbReference type="ARBA" id="ARBA00022692"/>
    </source>
</evidence>
<keyword evidence="3" id="KW-0812">Transmembrane</keyword>
<dbReference type="AlphaFoldDB" id="A0A9D4U4R3"/>
<evidence type="ECO:0000313" key="7">
    <source>
        <dbReference type="Proteomes" id="UP000886520"/>
    </source>
</evidence>
<dbReference type="GO" id="GO:0045492">
    <property type="term" value="P:xylan biosynthetic process"/>
    <property type="evidence" value="ECO:0007669"/>
    <property type="project" value="InterPro"/>
</dbReference>
<comment type="caution">
    <text evidence="6">The sequence shown here is derived from an EMBL/GenBank/DDBJ whole genome shotgun (WGS) entry which is preliminary data.</text>
</comment>
<dbReference type="Proteomes" id="UP000886520">
    <property type="component" value="Chromosome 23"/>
</dbReference>
<evidence type="ECO:0000256" key="4">
    <source>
        <dbReference type="ARBA" id="ARBA00022989"/>
    </source>
</evidence>
<evidence type="ECO:0000256" key="5">
    <source>
        <dbReference type="ARBA" id="ARBA00023136"/>
    </source>
</evidence>
<comment type="subcellular location">
    <subcellularLocation>
        <location evidence="2">Endomembrane system</location>
    </subcellularLocation>
    <subcellularLocation>
        <location evidence="1">Membrane</location>
        <topology evidence="1">Single-pass membrane protein</topology>
    </subcellularLocation>
</comment>
<dbReference type="InterPro" id="IPR006514">
    <property type="entry name" value="IRX15/GXM/AGM"/>
</dbReference>
<name>A0A9D4U4R3_ADICA</name>
<dbReference type="NCBIfam" id="TIGR01627">
    <property type="entry name" value="A_thal_3515"/>
    <property type="match status" value="1"/>
</dbReference>
<keyword evidence="5" id="KW-0472">Membrane</keyword>
<dbReference type="PANTHER" id="PTHR31444">
    <property type="entry name" value="OS11G0490100 PROTEIN"/>
    <property type="match status" value="1"/>
</dbReference>
<dbReference type="GO" id="GO:0012505">
    <property type="term" value="C:endomembrane system"/>
    <property type="evidence" value="ECO:0007669"/>
    <property type="project" value="UniProtKB-SubCell"/>
</dbReference>
<accession>A0A9D4U4R3</accession>
<organism evidence="6 7">
    <name type="scientific">Adiantum capillus-veneris</name>
    <name type="common">Maidenhair fern</name>
    <dbReference type="NCBI Taxonomy" id="13818"/>
    <lineage>
        <taxon>Eukaryota</taxon>
        <taxon>Viridiplantae</taxon>
        <taxon>Streptophyta</taxon>
        <taxon>Embryophyta</taxon>
        <taxon>Tracheophyta</taxon>
        <taxon>Polypodiopsida</taxon>
        <taxon>Polypodiidae</taxon>
        <taxon>Polypodiales</taxon>
        <taxon>Pteridineae</taxon>
        <taxon>Pteridaceae</taxon>
        <taxon>Vittarioideae</taxon>
        <taxon>Adiantum</taxon>
    </lineage>
</organism>
<evidence type="ECO:0000256" key="1">
    <source>
        <dbReference type="ARBA" id="ARBA00004167"/>
    </source>
</evidence>
<dbReference type="EMBL" id="JABFUD020000023">
    <property type="protein sequence ID" value="KAI5061047.1"/>
    <property type="molecule type" value="Genomic_DNA"/>
</dbReference>
<evidence type="ECO:0000313" key="6">
    <source>
        <dbReference type="EMBL" id="KAI5061047.1"/>
    </source>
</evidence>
<protein>
    <recommendedName>
        <fullName evidence="8">Polysaccharide biosynthesis domain-containing protein</fullName>
    </recommendedName>
</protein>
<evidence type="ECO:0000256" key="2">
    <source>
        <dbReference type="ARBA" id="ARBA00004308"/>
    </source>
</evidence>
<dbReference type="Pfam" id="PF21729">
    <property type="entry name" value="IRX15_IRX15L_GXM"/>
    <property type="match status" value="1"/>
</dbReference>
<sequence length="307" mass="34550">MFCTPTGAQHQPALPSGALSLSLILRKLYPEQGFILIFIALLYFARPDKPMLDMESARHVMRHTGGNSRGDGKALPYPVAIALVHYASSNITPQQTREEMMVTANILSRRGPCNFLIYGLGFDSPLWQALNHGGRTVFLEEDPSWIAQMLKAHPSLETYAVNYTTTLTDADDLLAYVQRHQDICFPSERNLRQSKCKLVLKSLPEHLYGVKWDVIMIDAPRGYSPEFPGRMTAIYTSALMARAASHDQSTDILVHDVDRPVESKFSMEFFCAKNRMGEIGKLWHFQIFGEGAIHSSDFCTSSYKKRA</sequence>
<reference evidence="6" key="1">
    <citation type="submission" date="2021-01" db="EMBL/GenBank/DDBJ databases">
        <title>Adiantum capillus-veneris genome.</title>
        <authorList>
            <person name="Fang Y."/>
            <person name="Liao Q."/>
        </authorList>
    </citation>
    <scope>NUCLEOTIDE SEQUENCE</scope>
    <source>
        <strain evidence="6">H3</strain>
        <tissue evidence="6">Leaf</tissue>
    </source>
</reference>
<gene>
    <name evidence="6" type="ORF">GOP47_0023552</name>
</gene>
<evidence type="ECO:0008006" key="8">
    <source>
        <dbReference type="Google" id="ProtNLM"/>
    </source>
</evidence>
<keyword evidence="7" id="KW-1185">Reference proteome</keyword>
<proteinExistence type="predicted"/>
<dbReference type="GO" id="GO:0016020">
    <property type="term" value="C:membrane"/>
    <property type="evidence" value="ECO:0007669"/>
    <property type="project" value="UniProtKB-SubCell"/>
</dbReference>
<keyword evidence="4" id="KW-1133">Transmembrane helix</keyword>